<dbReference type="InterPro" id="IPR003150">
    <property type="entry name" value="DNA-bd_RFX"/>
</dbReference>
<dbReference type="Proteomes" id="UP000240830">
    <property type="component" value="Unassembled WGS sequence"/>
</dbReference>
<evidence type="ECO:0000256" key="2">
    <source>
        <dbReference type="SAM" id="MobiDB-lite"/>
    </source>
</evidence>
<dbReference type="OrthoDB" id="10056949at2759"/>
<dbReference type="EMBL" id="MTSL01000134">
    <property type="protein sequence ID" value="PJF18260.1"/>
    <property type="molecule type" value="Genomic_DNA"/>
</dbReference>
<gene>
    <name evidence="4" type="ORF">PSACC_01918</name>
</gene>
<keyword evidence="1 4" id="KW-0238">DNA-binding</keyword>
<dbReference type="AlphaFoldDB" id="A0A2H9TKT4"/>
<dbReference type="GO" id="GO:0000981">
    <property type="term" value="F:DNA-binding transcription factor activity, RNA polymerase II-specific"/>
    <property type="evidence" value="ECO:0007669"/>
    <property type="project" value="TreeGrafter"/>
</dbReference>
<dbReference type="FunFam" id="1.10.10.10:FF:000422">
    <property type="entry name" value="DNA-binding protein RFX7"/>
    <property type="match status" value="1"/>
</dbReference>
<dbReference type="Pfam" id="PF25340">
    <property type="entry name" value="BCD_RFX"/>
    <property type="match status" value="1"/>
</dbReference>
<protein>
    <submittedName>
        <fullName evidence="4">DNA-binding RFX-type winged-helix domain-containing protein</fullName>
    </submittedName>
</protein>
<name>A0A2H9TKT4_9FUNG</name>
<dbReference type="STRING" id="1246581.A0A2H9TKT4"/>
<dbReference type="PANTHER" id="PTHR12619:SF5">
    <property type="entry name" value="TRANSCRIPTION FACTOR RFX4"/>
    <property type="match status" value="1"/>
</dbReference>
<dbReference type="PANTHER" id="PTHR12619">
    <property type="entry name" value="RFX TRANSCRIPTION FACTOR FAMILY"/>
    <property type="match status" value="1"/>
</dbReference>
<evidence type="ECO:0000259" key="3">
    <source>
        <dbReference type="PROSITE" id="PS51526"/>
    </source>
</evidence>
<reference evidence="4 5" key="1">
    <citation type="submission" date="2016-10" db="EMBL/GenBank/DDBJ databases">
        <title>The genome of Paramicrosporidium saccamoebae is the missing link in understanding Cryptomycota and Microsporidia evolution.</title>
        <authorList>
            <person name="Quandt C.A."/>
            <person name="Beaudet D."/>
            <person name="Corsaro D."/>
            <person name="Michel R."/>
            <person name="Corradi N."/>
            <person name="James T."/>
        </authorList>
    </citation>
    <scope>NUCLEOTIDE SEQUENCE [LARGE SCALE GENOMIC DNA]</scope>
    <source>
        <strain evidence="4 5">KSL3</strain>
    </source>
</reference>
<dbReference type="InterPro" id="IPR036388">
    <property type="entry name" value="WH-like_DNA-bd_sf"/>
</dbReference>
<accession>A0A2H9TKT4</accession>
<dbReference type="Pfam" id="PF02257">
    <property type="entry name" value="RFX_DNA_binding"/>
    <property type="match status" value="1"/>
</dbReference>
<proteinExistence type="predicted"/>
<sequence length="559" mass="62878">MSTEATPDDLPLSTITMSPGKEPLRAKPEEDADDRHDRTQFVVDWLYQHYEVSVNTSVPRSTVFNDYTTVCKTRNLEPVNPATFGKVIRAVFPELKTRRLGTRGNSKYHYFGIAPAGTTATQLVGEGGMVTTTPGPKRKMRIPVSSEGITKPCAPKEQLKSRPPPPPPLELPYHPLIPDFDEFARFVEQICQPIPEKLGAEVSLDMMQSFAQLYQNHIVHLLRLISAREFNLVEMALGMFWSGLPKALLPGLDTEEGVRIVSIADDYLFQVAIHILVPEVLDPLPLAVAQAIRHFARCMDTWLLQVFDTAIPTIIVDAKLDLARRFCQVLRRRTALNHLSQAVRAILGSPDHLRAMLHDFGQIDFCTIREQIQWVVPGQETFLAYIEVSFKAFLLEGASLPQWTQWLETMTEQCISVELVANVTLEEAARTLMLRWSFLATTIMRDLTLRSASSFGSYHLLRLIFDEYIMHVLEKKLDEHRRAVGLLSYWPAQHDQAGQVTVHTSYETAMAGFASMDELFRKSGLLAYSQPANDCSMPSTPKPGRGNCTVPVTPMKQCS</sequence>
<feature type="domain" description="RFX-type winged-helix" evidence="3">
    <location>
        <begin position="42"/>
        <end position="117"/>
    </location>
</feature>
<dbReference type="InterPro" id="IPR039779">
    <property type="entry name" value="RFX-like"/>
</dbReference>
<feature type="region of interest" description="Disordered" evidence="2">
    <location>
        <begin position="1"/>
        <end position="35"/>
    </location>
</feature>
<organism evidence="4 5">
    <name type="scientific">Paramicrosporidium saccamoebae</name>
    <dbReference type="NCBI Taxonomy" id="1246581"/>
    <lineage>
        <taxon>Eukaryota</taxon>
        <taxon>Fungi</taxon>
        <taxon>Fungi incertae sedis</taxon>
        <taxon>Cryptomycota</taxon>
        <taxon>Cryptomycota incertae sedis</taxon>
        <taxon>Paramicrosporidium</taxon>
    </lineage>
</organism>
<dbReference type="GO" id="GO:0000978">
    <property type="term" value="F:RNA polymerase II cis-regulatory region sequence-specific DNA binding"/>
    <property type="evidence" value="ECO:0007669"/>
    <property type="project" value="TreeGrafter"/>
</dbReference>
<evidence type="ECO:0000256" key="1">
    <source>
        <dbReference type="ARBA" id="ARBA00023125"/>
    </source>
</evidence>
<comment type="caution">
    <text evidence="4">The sequence shown here is derived from an EMBL/GenBank/DDBJ whole genome shotgun (WGS) entry which is preliminary data.</text>
</comment>
<dbReference type="InterPro" id="IPR057321">
    <property type="entry name" value="RFX1-4/6/8-like_BCD"/>
</dbReference>
<dbReference type="InterPro" id="IPR036390">
    <property type="entry name" value="WH_DNA-bd_sf"/>
</dbReference>
<evidence type="ECO:0000313" key="5">
    <source>
        <dbReference type="Proteomes" id="UP000240830"/>
    </source>
</evidence>
<keyword evidence="5" id="KW-1185">Reference proteome</keyword>
<feature type="compositionally biased region" description="Basic and acidic residues" evidence="2">
    <location>
        <begin position="22"/>
        <end position="35"/>
    </location>
</feature>
<dbReference type="PROSITE" id="PS51526">
    <property type="entry name" value="RFX_DBD"/>
    <property type="match status" value="1"/>
</dbReference>
<evidence type="ECO:0000313" key="4">
    <source>
        <dbReference type="EMBL" id="PJF18260.1"/>
    </source>
</evidence>
<dbReference type="SUPFAM" id="SSF46785">
    <property type="entry name" value="Winged helix' DNA-binding domain"/>
    <property type="match status" value="1"/>
</dbReference>
<dbReference type="Gene3D" id="1.10.10.10">
    <property type="entry name" value="Winged helix-like DNA-binding domain superfamily/Winged helix DNA-binding domain"/>
    <property type="match status" value="1"/>
</dbReference>